<dbReference type="SUPFAM" id="SSF103473">
    <property type="entry name" value="MFS general substrate transporter"/>
    <property type="match status" value="1"/>
</dbReference>
<feature type="domain" description="Major facilitator superfamily (MFS) profile" evidence="9">
    <location>
        <begin position="78"/>
        <end position="567"/>
    </location>
</feature>
<feature type="transmembrane region" description="Helical" evidence="8">
    <location>
        <begin position="477"/>
        <end position="501"/>
    </location>
</feature>
<evidence type="ECO:0000256" key="5">
    <source>
        <dbReference type="ARBA" id="ARBA00023136"/>
    </source>
</evidence>
<feature type="compositionally biased region" description="Basic and acidic residues" evidence="7">
    <location>
        <begin position="266"/>
        <end position="275"/>
    </location>
</feature>
<reference evidence="10 11" key="1">
    <citation type="journal article" date="2007" name="Nat. Biotechnol.">
        <title>Genome sequence of the lignocellulose-bioconverting and xylose-fermenting yeast Pichia stipitis.</title>
        <authorList>
            <person name="Jeffries T.W."/>
            <person name="Grigoriev I.V."/>
            <person name="Grimwood J."/>
            <person name="Laplaza J.M."/>
            <person name="Aerts A."/>
            <person name="Salamov A."/>
            <person name="Schmutz J."/>
            <person name="Lindquist E."/>
            <person name="Dehal P."/>
            <person name="Shapiro H."/>
            <person name="Jin Y.S."/>
            <person name="Passoth V."/>
            <person name="Richardson P.M."/>
        </authorList>
    </citation>
    <scope>NUCLEOTIDE SEQUENCE [LARGE SCALE GENOMIC DNA]</scope>
    <source>
        <strain evidence="11">ATCC 58785 / CBS 6054 / NBRC 10063 / NRRL Y-11545</strain>
    </source>
</reference>
<dbReference type="Proteomes" id="UP000002258">
    <property type="component" value="Chromosome 3"/>
</dbReference>
<organism evidence="10 11">
    <name type="scientific">Scheffersomyces stipitis (strain ATCC 58785 / CBS 6054 / NBRC 10063 / NRRL Y-11545)</name>
    <name type="common">Yeast</name>
    <name type="synonym">Pichia stipitis</name>
    <dbReference type="NCBI Taxonomy" id="322104"/>
    <lineage>
        <taxon>Eukaryota</taxon>
        <taxon>Fungi</taxon>
        <taxon>Dikarya</taxon>
        <taxon>Ascomycota</taxon>
        <taxon>Saccharomycotina</taxon>
        <taxon>Pichiomycetes</taxon>
        <taxon>Debaryomycetaceae</taxon>
        <taxon>Scheffersomyces</taxon>
    </lineage>
</organism>
<dbReference type="GO" id="GO:0005886">
    <property type="term" value="C:plasma membrane"/>
    <property type="evidence" value="ECO:0007669"/>
    <property type="project" value="TreeGrafter"/>
</dbReference>
<evidence type="ECO:0000313" key="11">
    <source>
        <dbReference type="Proteomes" id="UP000002258"/>
    </source>
</evidence>
<dbReference type="EMBL" id="CP000497">
    <property type="protein sequence ID" value="ABN65366.1"/>
    <property type="molecule type" value="Genomic_DNA"/>
</dbReference>
<dbReference type="FunFam" id="1.20.1720.10:FF:000009">
    <property type="entry name" value="MFS multidrug transporter"/>
    <property type="match status" value="1"/>
</dbReference>
<protein>
    <submittedName>
        <fullName evidence="10">Member of major facilitator superfamily multidrug-resistance protein</fullName>
    </submittedName>
</protein>
<feature type="transmembrane region" description="Helical" evidence="8">
    <location>
        <begin position="112"/>
        <end position="131"/>
    </location>
</feature>
<feature type="transmembrane region" description="Helical" evidence="8">
    <location>
        <begin position="143"/>
        <end position="161"/>
    </location>
</feature>
<evidence type="ECO:0000256" key="1">
    <source>
        <dbReference type="ARBA" id="ARBA00004141"/>
    </source>
</evidence>
<keyword evidence="5 8" id="KW-0472">Membrane</keyword>
<dbReference type="AlphaFoldDB" id="A3LRD5"/>
<dbReference type="KEGG" id="pic:PICST_82843"/>
<dbReference type="InterPro" id="IPR011701">
    <property type="entry name" value="MFS"/>
</dbReference>
<comment type="subcellular location">
    <subcellularLocation>
        <location evidence="1">Membrane</location>
        <topology evidence="1">Multi-pass membrane protein</topology>
    </subcellularLocation>
</comment>
<dbReference type="PANTHER" id="PTHR23502:SF4">
    <property type="entry name" value="MAJOR FACILITATOR SUPERFAMILY (MFS) PROFILE DOMAIN-CONTAINING PROTEIN-RELATED"/>
    <property type="match status" value="1"/>
</dbReference>
<dbReference type="Pfam" id="PF07690">
    <property type="entry name" value="MFS_1"/>
    <property type="match status" value="1"/>
</dbReference>
<feature type="compositionally biased region" description="Basic and acidic residues" evidence="7">
    <location>
        <begin position="631"/>
        <end position="643"/>
    </location>
</feature>
<dbReference type="OMA" id="MWTVRKR"/>
<evidence type="ECO:0000256" key="3">
    <source>
        <dbReference type="ARBA" id="ARBA00022692"/>
    </source>
</evidence>
<feature type="transmembrane region" description="Helical" evidence="8">
    <location>
        <begin position="77"/>
        <end position="100"/>
    </location>
</feature>
<keyword evidence="4 8" id="KW-1133">Transmembrane helix</keyword>
<dbReference type="InterPro" id="IPR036259">
    <property type="entry name" value="MFS_trans_sf"/>
</dbReference>
<evidence type="ECO:0000259" key="9">
    <source>
        <dbReference type="PROSITE" id="PS50850"/>
    </source>
</evidence>
<evidence type="ECO:0000256" key="8">
    <source>
        <dbReference type="SAM" id="Phobius"/>
    </source>
</evidence>
<keyword evidence="2" id="KW-0813">Transport</keyword>
<feature type="region of interest" description="Disordered" evidence="7">
    <location>
        <begin position="604"/>
        <end position="656"/>
    </location>
</feature>
<feature type="transmembrane region" description="Helical" evidence="8">
    <location>
        <begin position="513"/>
        <end position="531"/>
    </location>
</feature>
<dbReference type="GO" id="GO:0022857">
    <property type="term" value="F:transmembrane transporter activity"/>
    <property type="evidence" value="ECO:0007669"/>
    <property type="project" value="InterPro"/>
</dbReference>
<dbReference type="RefSeq" id="XP_001383395.1">
    <property type="nucleotide sequence ID" value="XM_001383358.1"/>
</dbReference>
<dbReference type="eggNOG" id="KOG0255">
    <property type="taxonomic scope" value="Eukaryota"/>
</dbReference>
<feature type="transmembrane region" description="Helical" evidence="8">
    <location>
        <begin position="232"/>
        <end position="252"/>
    </location>
</feature>
<feature type="compositionally biased region" description="Low complexity" evidence="7">
    <location>
        <begin position="611"/>
        <end position="622"/>
    </location>
</feature>
<keyword evidence="3 8" id="KW-0812">Transmembrane</keyword>
<proteinExistence type="inferred from homology"/>
<name>A3LRD5_PICST</name>
<feature type="compositionally biased region" description="Polar residues" evidence="7">
    <location>
        <begin position="646"/>
        <end position="656"/>
    </location>
</feature>
<evidence type="ECO:0000256" key="2">
    <source>
        <dbReference type="ARBA" id="ARBA00022448"/>
    </source>
</evidence>
<feature type="transmembrane region" description="Helical" evidence="8">
    <location>
        <begin position="450"/>
        <end position="471"/>
    </location>
</feature>
<evidence type="ECO:0000256" key="6">
    <source>
        <dbReference type="ARBA" id="ARBA00038347"/>
    </source>
</evidence>
<dbReference type="InParanoid" id="A3LRD5"/>
<dbReference type="PANTHER" id="PTHR23502">
    <property type="entry name" value="MAJOR FACILITATOR SUPERFAMILY"/>
    <property type="match status" value="1"/>
</dbReference>
<feature type="transmembrane region" description="Helical" evidence="8">
    <location>
        <begin position="543"/>
        <end position="566"/>
    </location>
</feature>
<feature type="transmembrane region" description="Helical" evidence="8">
    <location>
        <begin position="408"/>
        <end position="429"/>
    </location>
</feature>
<evidence type="ECO:0000313" key="10">
    <source>
        <dbReference type="EMBL" id="ABN65366.1"/>
    </source>
</evidence>
<dbReference type="GeneID" id="4837726"/>
<dbReference type="OrthoDB" id="4500315at2759"/>
<dbReference type="PROSITE" id="PS50850">
    <property type="entry name" value="MFS"/>
    <property type="match status" value="1"/>
</dbReference>
<dbReference type="HOGENOM" id="CLU_008455_13_0_1"/>
<dbReference type="InterPro" id="IPR020846">
    <property type="entry name" value="MFS_dom"/>
</dbReference>
<evidence type="ECO:0000256" key="7">
    <source>
        <dbReference type="SAM" id="MobiDB-lite"/>
    </source>
</evidence>
<feature type="transmembrane region" description="Helical" evidence="8">
    <location>
        <begin position="362"/>
        <end position="388"/>
    </location>
</feature>
<keyword evidence="11" id="KW-1185">Reference proteome</keyword>
<dbReference type="Gene3D" id="1.20.1250.20">
    <property type="entry name" value="MFS general substrate transporter like domains"/>
    <property type="match status" value="1"/>
</dbReference>
<evidence type="ECO:0000256" key="4">
    <source>
        <dbReference type="ARBA" id="ARBA00022989"/>
    </source>
</evidence>
<feature type="region of interest" description="Disordered" evidence="7">
    <location>
        <begin position="261"/>
        <end position="284"/>
    </location>
</feature>
<gene>
    <name evidence="10" type="primary">HOL5</name>
    <name evidence="10" type="ORF">PICST_82843</name>
</gene>
<accession>A3LRD5</accession>
<sequence>MTSRLGIRQARVEEVTGTIIMMDDPDDMPLDSTSAQDGSLHRESLTIKKTATGVILNPQPHDSPNDPLNWSVWKRDLCLLIIGFQSFLGGGQSPLLAAGMSSLATEFHKSTATVAYLVGGFMLSLGVGSVFASPSAVLFGKRLVYLVGILVFLLGSVWGASSKSFGSLMGARVMTGFGASPTECLPSSTIAEIYFAHERAYRVGIYTMLMLGGKNIIPLLSGLVFQNLDRHWLFWIQAMFLGANLILTFLFVPDTFWDRSPTPNKRSQEETEAAMKVKSYHPPEQRPNAYALQRPSQMNVLDLESISSTVNPTNSQTGQPIGITEAETTHYNIPKQTFRQDLAIYSGRHTKDSWWMVALRPFFLYTYPSVLFGSFIYSFAVVWLIVISETISEIFRGEGYGYSQGTVGLFYVSPFVGGILGSLTAGLVSDRLSRFLVSKNKGVYEPEFRLFMIIPSTFFIAFGLMGFGWSAQDKDLWIGPVIFFGCLSFGSSMASTTAITFTVDSYKVFSAEALVSFNFLKNLIGFIFSLFNNNFANARGNRTAFVTYGAVQIFVSLWAIPLYIYGKRLRSWTDKKEFLKKLYHVDNIPRNVYKESMATSAANISSPKEASTPSGPISSSLSVDDNTVHNSEVEKVSSNKDDSVTSEDTAPPQKSI</sequence>
<comment type="similarity">
    <text evidence="6">Belongs to the major facilitator superfamily. CAR1 family.</text>
</comment>